<dbReference type="InterPro" id="IPR023772">
    <property type="entry name" value="DNA-bd_HTH_TetR-type_CS"/>
</dbReference>
<proteinExistence type="predicted"/>
<dbReference type="PROSITE" id="PS50977">
    <property type="entry name" value="HTH_TETR_2"/>
    <property type="match status" value="1"/>
</dbReference>
<keyword evidence="2 4" id="KW-0238">DNA-binding</keyword>
<organism evidence="6 7">
    <name type="scientific">Leisingera daeponensis</name>
    <dbReference type="NCBI Taxonomy" id="405746"/>
    <lineage>
        <taxon>Bacteria</taxon>
        <taxon>Pseudomonadati</taxon>
        <taxon>Pseudomonadota</taxon>
        <taxon>Alphaproteobacteria</taxon>
        <taxon>Rhodobacterales</taxon>
        <taxon>Roseobacteraceae</taxon>
        <taxon>Leisingera</taxon>
    </lineage>
</organism>
<dbReference type="Gene3D" id="1.10.357.10">
    <property type="entry name" value="Tetracycline Repressor, domain 2"/>
    <property type="match status" value="1"/>
</dbReference>
<keyword evidence="1" id="KW-0805">Transcription regulation</keyword>
<reference evidence="6 7" key="1">
    <citation type="submission" date="2021-06" db="EMBL/GenBank/DDBJ databases">
        <title>50 bacteria genomes isolated from Dapeng, Shenzhen, China.</title>
        <authorList>
            <person name="Zheng W."/>
            <person name="Yu S."/>
            <person name="Huang Y."/>
        </authorList>
    </citation>
    <scope>NUCLEOTIDE SEQUENCE [LARGE SCALE GENOMIC DNA]</scope>
    <source>
        <strain evidence="6 7">DP1N14-2</strain>
    </source>
</reference>
<dbReference type="InterPro" id="IPR009057">
    <property type="entry name" value="Homeodomain-like_sf"/>
</dbReference>
<evidence type="ECO:0000256" key="2">
    <source>
        <dbReference type="ARBA" id="ARBA00023125"/>
    </source>
</evidence>
<dbReference type="PANTHER" id="PTHR30055:SF234">
    <property type="entry name" value="HTH-TYPE TRANSCRIPTIONAL REGULATOR BETI"/>
    <property type="match status" value="1"/>
</dbReference>
<dbReference type="Pfam" id="PF21351">
    <property type="entry name" value="TetR_C_41"/>
    <property type="match status" value="1"/>
</dbReference>
<keyword evidence="3" id="KW-0804">Transcription</keyword>
<gene>
    <name evidence="6" type="ORF">KUV26_08180</name>
</gene>
<feature type="DNA-binding region" description="H-T-H motif" evidence="4">
    <location>
        <begin position="38"/>
        <end position="57"/>
    </location>
</feature>
<name>A0ABS7NEW6_9RHOB</name>
<evidence type="ECO:0000256" key="4">
    <source>
        <dbReference type="PROSITE-ProRule" id="PRU00335"/>
    </source>
</evidence>
<dbReference type="InterPro" id="IPR050109">
    <property type="entry name" value="HTH-type_TetR-like_transc_reg"/>
</dbReference>
<dbReference type="InterPro" id="IPR049484">
    <property type="entry name" value="Rv0078-like_C"/>
</dbReference>
<evidence type="ECO:0000313" key="6">
    <source>
        <dbReference type="EMBL" id="MBY6139406.1"/>
    </source>
</evidence>
<keyword evidence="7" id="KW-1185">Reference proteome</keyword>
<protein>
    <submittedName>
        <fullName evidence="6">TetR/AcrR family transcriptional regulator</fullName>
    </submittedName>
</protein>
<dbReference type="EMBL" id="JAHVJA010000002">
    <property type="protein sequence ID" value="MBY6139406.1"/>
    <property type="molecule type" value="Genomic_DNA"/>
</dbReference>
<dbReference type="PROSITE" id="PS01081">
    <property type="entry name" value="HTH_TETR_1"/>
    <property type="match status" value="1"/>
</dbReference>
<evidence type="ECO:0000256" key="1">
    <source>
        <dbReference type="ARBA" id="ARBA00023015"/>
    </source>
</evidence>
<dbReference type="SUPFAM" id="SSF46689">
    <property type="entry name" value="Homeodomain-like"/>
    <property type="match status" value="1"/>
</dbReference>
<dbReference type="PRINTS" id="PR00455">
    <property type="entry name" value="HTHTETR"/>
</dbReference>
<evidence type="ECO:0000259" key="5">
    <source>
        <dbReference type="PROSITE" id="PS50977"/>
    </source>
</evidence>
<feature type="domain" description="HTH tetR-type" evidence="5">
    <location>
        <begin position="15"/>
        <end position="75"/>
    </location>
</feature>
<comment type="caution">
    <text evidence="6">The sequence shown here is derived from an EMBL/GenBank/DDBJ whole genome shotgun (WGS) entry which is preliminary data.</text>
</comment>
<accession>A0ABS7NEW6</accession>
<dbReference type="InterPro" id="IPR001647">
    <property type="entry name" value="HTH_TetR"/>
</dbReference>
<evidence type="ECO:0000256" key="3">
    <source>
        <dbReference type="ARBA" id="ARBA00023163"/>
    </source>
</evidence>
<dbReference type="Proteomes" id="UP000766629">
    <property type="component" value="Unassembled WGS sequence"/>
</dbReference>
<evidence type="ECO:0000313" key="7">
    <source>
        <dbReference type="Proteomes" id="UP000766629"/>
    </source>
</evidence>
<dbReference type="PANTHER" id="PTHR30055">
    <property type="entry name" value="HTH-TYPE TRANSCRIPTIONAL REGULATOR RUTR"/>
    <property type="match status" value="1"/>
</dbReference>
<sequence>MQERNAPVPNSARRAAMRERLIAAARALFSEKGYAETSTPEIVKAAEVTRGALYHHFDGKEALFRAVAEAEAQAVTKAIEAAAKAPGGAGLKAGSRAFFAAMAVPGRARILLVDGPAVLGAAAMDEIDAGGGRSALRAGLAAAGTGLDEGELDALAAVMSAAFDRAALAISEGAETAPYEAAMAALMRAAIEPET</sequence>
<dbReference type="Pfam" id="PF00440">
    <property type="entry name" value="TetR_N"/>
    <property type="match status" value="1"/>
</dbReference>